<dbReference type="PROSITE" id="PS50035">
    <property type="entry name" value="PLD"/>
    <property type="match status" value="1"/>
</dbReference>
<evidence type="ECO:0000256" key="8">
    <source>
        <dbReference type="ARBA" id="ARBA00022801"/>
    </source>
</evidence>
<evidence type="ECO:0000256" key="9">
    <source>
        <dbReference type="ARBA" id="ARBA00022963"/>
    </source>
</evidence>
<dbReference type="InterPro" id="IPR025202">
    <property type="entry name" value="PLD-like_dom"/>
</dbReference>
<keyword evidence="7" id="KW-0964">Secreted</keyword>
<comment type="similarity">
    <text evidence="4">Belongs to the phospholipase D family.</text>
</comment>
<gene>
    <name evidence="13" type="ORF">C5L14_23635</name>
</gene>
<keyword evidence="14" id="KW-1185">Reference proteome</keyword>
<dbReference type="PANTHER" id="PTHR43856:SF1">
    <property type="entry name" value="MITOCHONDRIAL CARDIOLIPIN HYDROLASE"/>
    <property type="match status" value="1"/>
</dbReference>
<evidence type="ECO:0000259" key="12">
    <source>
        <dbReference type="PROSITE" id="PS50035"/>
    </source>
</evidence>
<keyword evidence="8" id="KW-0378">Hydrolase</keyword>
<dbReference type="SUPFAM" id="SSF56024">
    <property type="entry name" value="Phospholipase D/nuclease"/>
    <property type="match status" value="2"/>
</dbReference>
<dbReference type="GO" id="GO:0006793">
    <property type="term" value="P:phosphorus metabolic process"/>
    <property type="evidence" value="ECO:0007669"/>
    <property type="project" value="UniProtKB-ARBA"/>
</dbReference>
<accession>A0A2S9Q6G8</accession>
<evidence type="ECO:0000256" key="1">
    <source>
        <dbReference type="ARBA" id="ARBA00000798"/>
    </source>
</evidence>
<evidence type="ECO:0000313" key="14">
    <source>
        <dbReference type="Proteomes" id="UP000237682"/>
    </source>
</evidence>
<evidence type="ECO:0000256" key="11">
    <source>
        <dbReference type="ARBA" id="ARBA00029594"/>
    </source>
</evidence>
<name>A0A2S9Q6G8_9HYPH</name>
<dbReference type="GO" id="GO:0016042">
    <property type="term" value="P:lipid catabolic process"/>
    <property type="evidence" value="ECO:0007669"/>
    <property type="project" value="UniProtKB-KW"/>
</dbReference>
<dbReference type="GO" id="GO:0005576">
    <property type="term" value="C:extracellular region"/>
    <property type="evidence" value="ECO:0007669"/>
    <property type="project" value="UniProtKB-SubCell"/>
</dbReference>
<keyword evidence="9" id="KW-0442">Lipid degradation</keyword>
<comment type="function">
    <text evidence="2">Could be a virulence factor.</text>
</comment>
<feature type="domain" description="PLD phosphodiesterase" evidence="12">
    <location>
        <begin position="507"/>
        <end position="538"/>
    </location>
</feature>
<sequence>MPASPIRLSVGVRRGQVIADLSPCPCHATVGRPCSILFAQLQRSAHEAGEPGMRAQATNGDLSLRAIAGSHVVLLALDATTKARQGLLGFAIKRTDIAEDQSYWLSGTKLFREVVPEPRPGQKYSTLEHPIQSFLWSDYTAKPGRRYGFLIRPVYGTPKNLRYGNDIEIEVTTESEDSGKHAVYFNRGAIASQAFAEKFGNRGPADPDDSQDRTTQWLSRGLLEAALDFIADTRPGESLRVAAYEFSYPPVLKALAAAHEREVDVAIVHEAGQESVKGERRDTEATRANAAAIKAAGLPKAILLPRTRRNDIPHNKFILRLSDDPARIALWTGSTNFTASGFLGQSNVGHLVRDEALAARYLAYWEKLADDTEWKPLRQWVGAENAAPQGELPPGTITPLFSPRPDDSLLAWYADRIRAARQTVMFTAAFGVNATLAQAFTEDVDFLRYILLEKPLDTKAEKLLGNDPDLQIANGAALGKMTLRAKVPGWKLDRWFLEEGHYRYEGNVFYIHTKILLIDPLSDDPLVISGSANFSTNSLVNNDENMLLIRGDTRVADIYMTEFDRIFRHFYFRNVANQLALKGSEGTQAIFLDPTDGWVGENFEPARMKSKRRKLFFPQSPN</sequence>
<keyword evidence="10" id="KW-0443">Lipid metabolism</keyword>
<dbReference type="InterPro" id="IPR051406">
    <property type="entry name" value="PLD_domain"/>
</dbReference>
<reference evidence="13 14" key="1">
    <citation type="submission" date="2018-02" db="EMBL/GenBank/DDBJ databases">
        <title>Whole genome sequencing of endophytic bacterium.</title>
        <authorList>
            <person name="Eedara R."/>
            <person name="Podile A.R."/>
        </authorList>
    </citation>
    <scope>NUCLEOTIDE SEQUENCE [LARGE SCALE GENOMIC DNA]</scope>
    <source>
        <strain evidence="13 14">RP1T</strain>
    </source>
</reference>
<dbReference type="PANTHER" id="PTHR43856">
    <property type="entry name" value="CARDIOLIPIN HYDROLASE"/>
    <property type="match status" value="1"/>
</dbReference>
<organism evidence="13 14">
    <name type="scientific">Labrys okinawensis</name>
    <dbReference type="NCBI Taxonomy" id="346911"/>
    <lineage>
        <taxon>Bacteria</taxon>
        <taxon>Pseudomonadati</taxon>
        <taxon>Pseudomonadota</taxon>
        <taxon>Alphaproteobacteria</taxon>
        <taxon>Hyphomicrobiales</taxon>
        <taxon>Xanthobacteraceae</taxon>
        <taxon>Labrys</taxon>
    </lineage>
</organism>
<comment type="subcellular location">
    <subcellularLocation>
        <location evidence="3">Secreted</location>
    </subcellularLocation>
</comment>
<comment type="caution">
    <text evidence="13">The sequence shown here is derived from an EMBL/GenBank/DDBJ whole genome shotgun (WGS) entry which is preliminary data.</text>
</comment>
<evidence type="ECO:0000256" key="7">
    <source>
        <dbReference type="ARBA" id="ARBA00022525"/>
    </source>
</evidence>
<dbReference type="InterPro" id="IPR001736">
    <property type="entry name" value="PLipase_D/transphosphatidylase"/>
</dbReference>
<dbReference type="Gene3D" id="3.30.870.10">
    <property type="entry name" value="Endonuclease Chain A"/>
    <property type="match status" value="2"/>
</dbReference>
<dbReference type="EMBL" id="PUEJ01000010">
    <property type="protein sequence ID" value="PRH84952.1"/>
    <property type="molecule type" value="Genomic_DNA"/>
</dbReference>
<evidence type="ECO:0000256" key="6">
    <source>
        <dbReference type="ARBA" id="ARBA00018392"/>
    </source>
</evidence>
<dbReference type="GO" id="GO:0016891">
    <property type="term" value="F:RNA endonuclease activity producing 5'-phosphomonoesters, hydrolytic mechanism"/>
    <property type="evidence" value="ECO:0007669"/>
    <property type="project" value="TreeGrafter"/>
</dbReference>
<dbReference type="OrthoDB" id="9789376at2"/>
<evidence type="ECO:0000256" key="5">
    <source>
        <dbReference type="ARBA" id="ARBA00012027"/>
    </source>
</evidence>
<evidence type="ECO:0000256" key="2">
    <source>
        <dbReference type="ARBA" id="ARBA00003145"/>
    </source>
</evidence>
<proteinExistence type="inferred from homology"/>
<dbReference type="Proteomes" id="UP000237682">
    <property type="component" value="Unassembled WGS sequence"/>
</dbReference>
<dbReference type="EC" id="3.1.4.4" evidence="5"/>
<dbReference type="CDD" id="cd09172">
    <property type="entry name" value="PLDc_Nuc_like_unchar1_1"/>
    <property type="match status" value="1"/>
</dbReference>
<evidence type="ECO:0000256" key="4">
    <source>
        <dbReference type="ARBA" id="ARBA00008664"/>
    </source>
</evidence>
<dbReference type="Pfam" id="PF13091">
    <property type="entry name" value="PLDc_2"/>
    <property type="match status" value="2"/>
</dbReference>
<dbReference type="GO" id="GO:0004630">
    <property type="term" value="F:phospholipase D activity"/>
    <property type="evidence" value="ECO:0007669"/>
    <property type="project" value="UniProtKB-EC"/>
</dbReference>
<dbReference type="AlphaFoldDB" id="A0A2S9Q6G8"/>
<evidence type="ECO:0000313" key="13">
    <source>
        <dbReference type="EMBL" id="PRH84952.1"/>
    </source>
</evidence>
<protein>
    <recommendedName>
        <fullName evidence="6">Phospholipase D</fullName>
        <ecNumber evidence="5">3.1.4.4</ecNumber>
    </recommendedName>
    <alternativeName>
        <fullName evidence="11">Choline phosphatase</fullName>
    </alternativeName>
</protein>
<evidence type="ECO:0000256" key="3">
    <source>
        <dbReference type="ARBA" id="ARBA00004613"/>
    </source>
</evidence>
<comment type="catalytic activity">
    <reaction evidence="1">
        <text>a 1,2-diacyl-sn-glycero-3-phosphocholine + H2O = a 1,2-diacyl-sn-glycero-3-phosphate + choline + H(+)</text>
        <dbReference type="Rhea" id="RHEA:14445"/>
        <dbReference type="ChEBI" id="CHEBI:15354"/>
        <dbReference type="ChEBI" id="CHEBI:15377"/>
        <dbReference type="ChEBI" id="CHEBI:15378"/>
        <dbReference type="ChEBI" id="CHEBI:57643"/>
        <dbReference type="ChEBI" id="CHEBI:58608"/>
        <dbReference type="EC" id="3.1.4.4"/>
    </reaction>
</comment>
<evidence type="ECO:0000256" key="10">
    <source>
        <dbReference type="ARBA" id="ARBA00023098"/>
    </source>
</evidence>